<evidence type="ECO:0000256" key="1">
    <source>
        <dbReference type="SAM" id="MobiDB-lite"/>
    </source>
</evidence>
<name>A0A7J9LQR4_GOSSC</name>
<protein>
    <submittedName>
        <fullName evidence="2">Uncharacterized protein</fullName>
    </submittedName>
</protein>
<evidence type="ECO:0000313" key="3">
    <source>
        <dbReference type="Proteomes" id="UP000593576"/>
    </source>
</evidence>
<evidence type="ECO:0000313" key="2">
    <source>
        <dbReference type="EMBL" id="MBA0860997.1"/>
    </source>
</evidence>
<gene>
    <name evidence="2" type="ORF">Goshw_023309</name>
</gene>
<dbReference type="EMBL" id="JABFAF010000007">
    <property type="protein sequence ID" value="MBA0860997.1"/>
    <property type="molecule type" value="Genomic_DNA"/>
</dbReference>
<feature type="compositionally biased region" description="Polar residues" evidence="1">
    <location>
        <begin position="1"/>
        <end position="15"/>
    </location>
</feature>
<accession>A0A7J9LQR4</accession>
<proteinExistence type="predicted"/>
<comment type="caution">
    <text evidence="2">The sequence shown here is derived from an EMBL/GenBank/DDBJ whole genome shotgun (WGS) entry which is preliminary data.</text>
</comment>
<feature type="compositionally biased region" description="Basic and acidic residues" evidence="1">
    <location>
        <begin position="46"/>
        <end position="57"/>
    </location>
</feature>
<dbReference type="AlphaFoldDB" id="A0A7J9LQR4"/>
<organism evidence="2 3">
    <name type="scientific">Gossypium schwendimanii</name>
    <name type="common">Cotton</name>
    <dbReference type="NCBI Taxonomy" id="34291"/>
    <lineage>
        <taxon>Eukaryota</taxon>
        <taxon>Viridiplantae</taxon>
        <taxon>Streptophyta</taxon>
        <taxon>Embryophyta</taxon>
        <taxon>Tracheophyta</taxon>
        <taxon>Spermatophyta</taxon>
        <taxon>Magnoliopsida</taxon>
        <taxon>eudicotyledons</taxon>
        <taxon>Gunneridae</taxon>
        <taxon>Pentapetalae</taxon>
        <taxon>rosids</taxon>
        <taxon>malvids</taxon>
        <taxon>Malvales</taxon>
        <taxon>Malvaceae</taxon>
        <taxon>Malvoideae</taxon>
        <taxon>Gossypium</taxon>
    </lineage>
</organism>
<keyword evidence="3" id="KW-1185">Reference proteome</keyword>
<dbReference type="Proteomes" id="UP000593576">
    <property type="component" value="Unassembled WGS sequence"/>
</dbReference>
<reference evidence="2 3" key="1">
    <citation type="journal article" date="2019" name="Genome Biol. Evol.">
        <title>Insights into the evolution of the New World diploid cottons (Gossypium, subgenus Houzingenia) based on genome sequencing.</title>
        <authorList>
            <person name="Grover C.E."/>
            <person name="Arick M.A. 2nd"/>
            <person name="Thrash A."/>
            <person name="Conover J.L."/>
            <person name="Sanders W.S."/>
            <person name="Peterson D.G."/>
            <person name="Frelichowski J.E."/>
            <person name="Scheffler J.A."/>
            <person name="Scheffler B.E."/>
            <person name="Wendel J.F."/>
        </authorList>
    </citation>
    <scope>NUCLEOTIDE SEQUENCE [LARGE SCALE GENOMIC DNA]</scope>
    <source>
        <strain evidence="2">1</strain>
        <tissue evidence="2">Leaf</tissue>
    </source>
</reference>
<feature type="region of interest" description="Disordered" evidence="1">
    <location>
        <begin position="1"/>
        <end position="61"/>
    </location>
</feature>
<sequence>MVKSGNASYPISAMNTGRGAKRSGLQQKPRVNEEDSSLLQILDSWHSSKEGKDKTDNSENYEGLVDCSEYNVKPSGAAGEGTKIY</sequence>
<dbReference type="OrthoDB" id="1939528at2759"/>